<dbReference type="InterPro" id="IPR016181">
    <property type="entry name" value="Acyl_CoA_acyltransferase"/>
</dbReference>
<keyword evidence="2" id="KW-1185">Reference proteome</keyword>
<dbReference type="Proteomes" id="UP000322244">
    <property type="component" value="Unassembled WGS sequence"/>
</dbReference>
<evidence type="ECO:0008006" key="3">
    <source>
        <dbReference type="Google" id="ProtNLM"/>
    </source>
</evidence>
<evidence type="ECO:0000313" key="1">
    <source>
        <dbReference type="EMBL" id="KAA0023864.1"/>
    </source>
</evidence>
<dbReference type="OrthoDB" id="3747845at2"/>
<evidence type="ECO:0000313" key="2">
    <source>
        <dbReference type="Proteomes" id="UP000322244"/>
    </source>
</evidence>
<organism evidence="1 2">
    <name type="scientific">Antrihabitans cavernicola</name>
    <dbReference type="NCBI Taxonomy" id="2495913"/>
    <lineage>
        <taxon>Bacteria</taxon>
        <taxon>Bacillati</taxon>
        <taxon>Actinomycetota</taxon>
        <taxon>Actinomycetes</taxon>
        <taxon>Mycobacteriales</taxon>
        <taxon>Nocardiaceae</taxon>
        <taxon>Antrihabitans</taxon>
    </lineage>
</organism>
<accession>A0A5A7SE60</accession>
<dbReference type="SUPFAM" id="SSF55729">
    <property type="entry name" value="Acyl-CoA N-acyltransferases (Nat)"/>
    <property type="match status" value="1"/>
</dbReference>
<comment type="caution">
    <text evidence="1">The sequence shown here is derived from an EMBL/GenBank/DDBJ whole genome shotgun (WGS) entry which is preliminary data.</text>
</comment>
<dbReference type="AlphaFoldDB" id="A0A5A7SE60"/>
<proteinExistence type="predicted"/>
<dbReference type="RefSeq" id="WP_149429024.1">
    <property type="nucleotide sequence ID" value="NZ_VLNY01000002.1"/>
</dbReference>
<name>A0A5A7SE60_9NOCA</name>
<protein>
    <recommendedName>
        <fullName evidence="3">N-acetyltransferase domain-containing protein</fullName>
    </recommendedName>
</protein>
<reference evidence="1 2" key="1">
    <citation type="submission" date="2019-07" db="EMBL/GenBank/DDBJ databases">
        <title>Rhodococcus cavernicolus sp. nov., isolated from a cave.</title>
        <authorList>
            <person name="Lee S.D."/>
        </authorList>
    </citation>
    <scope>NUCLEOTIDE SEQUENCE [LARGE SCALE GENOMIC DNA]</scope>
    <source>
        <strain evidence="1 2">C1-24</strain>
    </source>
</reference>
<sequence length="154" mass="17005">MSAGTSDGTLAVARRIAFLKMLRHQGRVLSFLYILDARLVGDVVAVADHGTGTADLMIWILTSARGAELLRAVVKSMIVALVAEFSWVRRISVSVNSGDDVLRDVLVSLGFAHEGWAPPRRDEFTRVNSGIAAEPREMWTLLDFERTRPDRNPS</sequence>
<dbReference type="Gene3D" id="3.40.630.30">
    <property type="match status" value="1"/>
</dbReference>
<gene>
    <name evidence="1" type="ORF">FOY51_04545</name>
</gene>
<dbReference type="EMBL" id="VLNY01000002">
    <property type="protein sequence ID" value="KAA0023864.1"/>
    <property type="molecule type" value="Genomic_DNA"/>
</dbReference>